<name>A0A9D4MJU0_DREPO</name>
<evidence type="ECO:0000313" key="2">
    <source>
        <dbReference type="Proteomes" id="UP000828390"/>
    </source>
</evidence>
<evidence type="ECO:0000313" key="1">
    <source>
        <dbReference type="EMBL" id="KAH3876999.1"/>
    </source>
</evidence>
<dbReference type="Proteomes" id="UP000828390">
    <property type="component" value="Unassembled WGS sequence"/>
</dbReference>
<protein>
    <submittedName>
        <fullName evidence="1">Uncharacterized protein</fullName>
    </submittedName>
</protein>
<dbReference type="AlphaFoldDB" id="A0A9D4MJU0"/>
<sequence>MKNILEMKQDQPCEHLGVASIEQLMLAVVRSVLNCSFNYRPYPEQLKNILKVLKP</sequence>
<reference evidence="1" key="1">
    <citation type="journal article" date="2019" name="bioRxiv">
        <title>The Genome of the Zebra Mussel, Dreissena polymorpha: A Resource for Invasive Species Research.</title>
        <authorList>
            <person name="McCartney M.A."/>
            <person name="Auch B."/>
            <person name="Kono T."/>
            <person name="Mallez S."/>
            <person name="Zhang Y."/>
            <person name="Obille A."/>
            <person name="Becker A."/>
            <person name="Abrahante J.E."/>
            <person name="Garbe J."/>
            <person name="Badalamenti J.P."/>
            <person name="Herman A."/>
            <person name="Mangelson H."/>
            <person name="Liachko I."/>
            <person name="Sullivan S."/>
            <person name="Sone E.D."/>
            <person name="Koren S."/>
            <person name="Silverstein K.A.T."/>
            <person name="Beckman K.B."/>
            <person name="Gohl D.M."/>
        </authorList>
    </citation>
    <scope>NUCLEOTIDE SEQUENCE</scope>
    <source>
        <strain evidence="1">Duluth1</strain>
        <tissue evidence="1">Whole animal</tissue>
    </source>
</reference>
<gene>
    <name evidence="1" type="ORF">DPMN_000853</name>
</gene>
<dbReference type="EMBL" id="JAIWYP010000001">
    <property type="protein sequence ID" value="KAH3876999.1"/>
    <property type="molecule type" value="Genomic_DNA"/>
</dbReference>
<organism evidence="1 2">
    <name type="scientific">Dreissena polymorpha</name>
    <name type="common">Zebra mussel</name>
    <name type="synonym">Mytilus polymorpha</name>
    <dbReference type="NCBI Taxonomy" id="45954"/>
    <lineage>
        <taxon>Eukaryota</taxon>
        <taxon>Metazoa</taxon>
        <taxon>Spiralia</taxon>
        <taxon>Lophotrochozoa</taxon>
        <taxon>Mollusca</taxon>
        <taxon>Bivalvia</taxon>
        <taxon>Autobranchia</taxon>
        <taxon>Heteroconchia</taxon>
        <taxon>Euheterodonta</taxon>
        <taxon>Imparidentia</taxon>
        <taxon>Neoheterodontei</taxon>
        <taxon>Myida</taxon>
        <taxon>Dreissenoidea</taxon>
        <taxon>Dreissenidae</taxon>
        <taxon>Dreissena</taxon>
    </lineage>
</organism>
<proteinExistence type="predicted"/>
<comment type="caution">
    <text evidence="1">The sequence shown here is derived from an EMBL/GenBank/DDBJ whole genome shotgun (WGS) entry which is preliminary data.</text>
</comment>
<accession>A0A9D4MJU0</accession>
<keyword evidence="2" id="KW-1185">Reference proteome</keyword>
<reference evidence="1" key="2">
    <citation type="submission" date="2020-11" db="EMBL/GenBank/DDBJ databases">
        <authorList>
            <person name="McCartney M.A."/>
            <person name="Auch B."/>
            <person name="Kono T."/>
            <person name="Mallez S."/>
            <person name="Becker A."/>
            <person name="Gohl D.M."/>
            <person name="Silverstein K.A.T."/>
            <person name="Koren S."/>
            <person name="Bechman K.B."/>
            <person name="Herman A."/>
            <person name="Abrahante J.E."/>
            <person name="Garbe J."/>
        </authorList>
    </citation>
    <scope>NUCLEOTIDE SEQUENCE</scope>
    <source>
        <strain evidence="1">Duluth1</strain>
        <tissue evidence="1">Whole animal</tissue>
    </source>
</reference>